<name>A0ABS9HVI0_9GAMM</name>
<evidence type="ECO:0000313" key="1">
    <source>
        <dbReference type="EMBL" id="MCF7222506.1"/>
    </source>
</evidence>
<reference evidence="1 2" key="3">
    <citation type="submission" date="2022-01" db="EMBL/GenBank/DDBJ databases">
        <authorList>
            <person name="Zhou L.Y."/>
        </authorList>
    </citation>
    <scope>NUCLEOTIDE SEQUENCE [LARGE SCALE GENOMIC DNA]</scope>
    <source>
        <strain evidence="1 2">TLK-CK17</strain>
    </source>
</reference>
<organism evidence="1 2">
    <name type="scientific">Marilutibacter chinensis</name>
    <dbReference type="NCBI Taxonomy" id="2912247"/>
    <lineage>
        <taxon>Bacteria</taxon>
        <taxon>Pseudomonadati</taxon>
        <taxon>Pseudomonadota</taxon>
        <taxon>Gammaproteobacteria</taxon>
        <taxon>Lysobacterales</taxon>
        <taxon>Lysobacteraceae</taxon>
        <taxon>Marilutibacter</taxon>
    </lineage>
</organism>
<reference evidence="1 2" key="1">
    <citation type="submission" date="2022-01" db="EMBL/GenBank/DDBJ databases">
        <title>Lysobacter chinensis sp. nov., a bacterium isolated from cow dung compost.</title>
        <authorList>
            <person name="Liu Y."/>
        </authorList>
    </citation>
    <scope>NUCLEOTIDE SEQUENCE [LARGE SCALE GENOMIC DNA]</scope>
    <source>
        <strain evidence="1 2">TLK-CK17</strain>
    </source>
</reference>
<comment type="caution">
    <text evidence="1">The sequence shown here is derived from an EMBL/GenBank/DDBJ whole genome shotgun (WGS) entry which is preliminary data.</text>
</comment>
<sequence>MPQLTDAQLQGLASDDLGAGTELDQAWPDPHPDAPCWGFALFGGPGGHADNTPPSIYDQAWVYDAEEEEIAYNPGFVAWVRDTFANPAATAQAQVVADNAATAADDNAPGNDAARQAITGALARLCMILGGLTLSANNGTAPTSYSIVMASDLYRTWEHWALGLANNVGAPGNPPVQYVQRDAGVNPVNTRSAEVWGDHPILTTVYITGLLDGHVEYLRHAVGWP</sequence>
<accession>A0ABS9HVI0</accession>
<evidence type="ECO:0000313" key="2">
    <source>
        <dbReference type="Proteomes" id="UP001430796"/>
    </source>
</evidence>
<keyword evidence="2" id="KW-1185">Reference proteome</keyword>
<dbReference type="Proteomes" id="UP001430796">
    <property type="component" value="Unassembled WGS sequence"/>
</dbReference>
<dbReference type="EMBL" id="JAKJPO010000007">
    <property type="protein sequence ID" value="MCF7222506.1"/>
    <property type="molecule type" value="Genomic_DNA"/>
</dbReference>
<proteinExistence type="predicted"/>
<gene>
    <name evidence="1" type="ORF">L3V18_12005</name>
</gene>
<dbReference type="RefSeq" id="WP_237055171.1">
    <property type="nucleotide sequence ID" value="NZ_JAKJPO010000007.1"/>
</dbReference>
<reference evidence="2" key="2">
    <citation type="submission" date="2022-01" db="EMBL/GenBank/DDBJ databases">
        <title>Lysobacter chinensis sp. nov., a bacterium isolated from cow dung compost.</title>
        <authorList>
            <person name="Zhou L.Y."/>
        </authorList>
    </citation>
    <scope>NUCLEOTIDE SEQUENCE [LARGE SCALE GENOMIC DNA]</scope>
    <source>
        <strain evidence="2">TLK-CK17</strain>
    </source>
</reference>
<protein>
    <submittedName>
        <fullName evidence="1">Uncharacterized protein</fullName>
    </submittedName>
</protein>